<evidence type="ECO:0000256" key="1">
    <source>
        <dbReference type="ARBA" id="ARBA00004651"/>
    </source>
</evidence>
<feature type="transmembrane region" description="Helical" evidence="8">
    <location>
        <begin position="295"/>
        <end position="314"/>
    </location>
</feature>
<feature type="domain" description="Major facilitator superfamily (MFS) profile" evidence="9">
    <location>
        <begin position="1"/>
        <end position="197"/>
    </location>
</feature>
<feature type="region of interest" description="Disordered" evidence="7">
    <location>
        <begin position="412"/>
        <end position="439"/>
    </location>
</feature>
<name>A0ABU2JBT9_9ACTN</name>
<proteinExistence type="predicted"/>
<keyword evidence="4 8" id="KW-0812">Transmembrane</keyword>
<evidence type="ECO:0000256" key="6">
    <source>
        <dbReference type="ARBA" id="ARBA00023136"/>
    </source>
</evidence>
<dbReference type="InterPro" id="IPR020846">
    <property type="entry name" value="MFS_dom"/>
</dbReference>
<keyword evidence="3" id="KW-1003">Cell membrane</keyword>
<feature type="transmembrane region" description="Helical" evidence="8">
    <location>
        <begin position="80"/>
        <end position="98"/>
    </location>
</feature>
<dbReference type="SUPFAM" id="SSF103473">
    <property type="entry name" value="MFS general substrate transporter"/>
    <property type="match status" value="1"/>
</dbReference>
<keyword evidence="11" id="KW-1185">Reference proteome</keyword>
<evidence type="ECO:0000256" key="4">
    <source>
        <dbReference type="ARBA" id="ARBA00022692"/>
    </source>
</evidence>
<evidence type="ECO:0000256" key="8">
    <source>
        <dbReference type="SAM" id="Phobius"/>
    </source>
</evidence>
<dbReference type="PROSITE" id="PS50850">
    <property type="entry name" value="MFS"/>
    <property type="match status" value="1"/>
</dbReference>
<comment type="subcellular location">
    <subcellularLocation>
        <location evidence="1">Cell membrane</location>
        <topology evidence="1">Multi-pass membrane protein</topology>
    </subcellularLocation>
</comment>
<accession>A0ABU2JBT9</accession>
<evidence type="ECO:0000313" key="11">
    <source>
        <dbReference type="Proteomes" id="UP001183176"/>
    </source>
</evidence>
<feature type="transmembrane region" description="Helical" evidence="8">
    <location>
        <begin position="228"/>
        <end position="251"/>
    </location>
</feature>
<dbReference type="PANTHER" id="PTHR23517:SF2">
    <property type="entry name" value="MULTIDRUG RESISTANCE PROTEIN MDTH"/>
    <property type="match status" value="1"/>
</dbReference>
<dbReference type="RefSeq" id="WP_311423604.1">
    <property type="nucleotide sequence ID" value="NZ_JAVREH010000018.1"/>
</dbReference>
<feature type="transmembrane region" description="Helical" evidence="8">
    <location>
        <begin position="146"/>
        <end position="167"/>
    </location>
</feature>
<evidence type="ECO:0000313" key="10">
    <source>
        <dbReference type="EMBL" id="MDT0262455.1"/>
    </source>
</evidence>
<feature type="transmembrane region" description="Helical" evidence="8">
    <location>
        <begin position="362"/>
        <end position="383"/>
    </location>
</feature>
<gene>
    <name evidence="10" type="ORF">RM423_13740</name>
</gene>
<evidence type="ECO:0000259" key="9">
    <source>
        <dbReference type="PROSITE" id="PS50850"/>
    </source>
</evidence>
<sequence>MRLPSRVAPPVAAVRSLAAVTLVNTAGDGLFAVGGILFFIHSVGLSAAQVGFGLTAAGIAALVVSVPMGRLADRLGPRRVLTVLLCTQGVVTLLYLVAGSYPSFQVVAVLFAIGNSSAAPARGALVAQITKKHVEYRVASRAFLRSVTNVGLAIGTLIGGALIGAGTAGTYDALMVVDAGTYLVAALLLVTLVPATATVSASASSPVKTAAPTGGATAPRSALRDRPYVVVTVLSGVISLQYDVLPTALPLWVALQTDVAKGWLGPLLFANTIIVILFQQALARGSRTADGAALAVRRSGLWFVGSCALFALSYHGHAPIALLVLFGAVVVHSCGELLHAAGGFGLSFGLGRDGAHGEYQAVFGLGIGASRAVAPLVLTGLVIGLGVPGWILLAALLFVPGLAMPAAVRWAQRDRTREDADTADPDPSPRSEEPNHASS</sequence>
<organism evidence="10 11">
    <name type="scientific">Jatrophihabitans lederbergiae</name>
    <dbReference type="NCBI Taxonomy" id="3075547"/>
    <lineage>
        <taxon>Bacteria</taxon>
        <taxon>Bacillati</taxon>
        <taxon>Actinomycetota</taxon>
        <taxon>Actinomycetes</taxon>
        <taxon>Jatrophihabitantales</taxon>
        <taxon>Jatrophihabitantaceae</taxon>
        <taxon>Jatrophihabitans</taxon>
    </lineage>
</organism>
<feature type="compositionally biased region" description="Basic and acidic residues" evidence="7">
    <location>
        <begin position="427"/>
        <end position="439"/>
    </location>
</feature>
<evidence type="ECO:0000256" key="5">
    <source>
        <dbReference type="ARBA" id="ARBA00022989"/>
    </source>
</evidence>
<feature type="transmembrane region" description="Helical" evidence="8">
    <location>
        <begin position="389"/>
        <end position="408"/>
    </location>
</feature>
<evidence type="ECO:0000256" key="3">
    <source>
        <dbReference type="ARBA" id="ARBA00022475"/>
    </source>
</evidence>
<evidence type="ECO:0000256" key="7">
    <source>
        <dbReference type="SAM" id="MobiDB-lite"/>
    </source>
</evidence>
<dbReference type="Proteomes" id="UP001183176">
    <property type="component" value="Unassembled WGS sequence"/>
</dbReference>
<feature type="transmembrane region" description="Helical" evidence="8">
    <location>
        <begin position="46"/>
        <end position="68"/>
    </location>
</feature>
<dbReference type="Gene3D" id="1.20.1250.20">
    <property type="entry name" value="MFS general substrate transporter like domains"/>
    <property type="match status" value="1"/>
</dbReference>
<dbReference type="EMBL" id="JAVREH010000018">
    <property type="protein sequence ID" value="MDT0262455.1"/>
    <property type="molecule type" value="Genomic_DNA"/>
</dbReference>
<feature type="transmembrane region" description="Helical" evidence="8">
    <location>
        <begin position="320"/>
        <end position="350"/>
    </location>
</feature>
<keyword evidence="6 8" id="KW-0472">Membrane</keyword>
<reference evidence="11" key="1">
    <citation type="submission" date="2023-07" db="EMBL/GenBank/DDBJ databases">
        <title>30 novel species of actinomycetes from the DSMZ collection.</title>
        <authorList>
            <person name="Nouioui I."/>
        </authorList>
    </citation>
    <scope>NUCLEOTIDE SEQUENCE [LARGE SCALE GENOMIC DNA]</scope>
    <source>
        <strain evidence="11">DSM 44399</strain>
    </source>
</reference>
<feature type="transmembrane region" description="Helical" evidence="8">
    <location>
        <begin position="263"/>
        <end position="283"/>
    </location>
</feature>
<evidence type="ECO:0000256" key="2">
    <source>
        <dbReference type="ARBA" id="ARBA00022448"/>
    </source>
</evidence>
<dbReference type="InterPro" id="IPR011701">
    <property type="entry name" value="MFS"/>
</dbReference>
<dbReference type="InterPro" id="IPR050171">
    <property type="entry name" value="MFS_Transporters"/>
</dbReference>
<feature type="transmembrane region" description="Helical" evidence="8">
    <location>
        <begin position="179"/>
        <end position="199"/>
    </location>
</feature>
<dbReference type="InterPro" id="IPR036259">
    <property type="entry name" value="MFS_trans_sf"/>
</dbReference>
<comment type="caution">
    <text evidence="10">The sequence shown here is derived from an EMBL/GenBank/DDBJ whole genome shotgun (WGS) entry which is preliminary data.</text>
</comment>
<dbReference type="PANTHER" id="PTHR23517">
    <property type="entry name" value="RESISTANCE PROTEIN MDTM, PUTATIVE-RELATED-RELATED"/>
    <property type="match status" value="1"/>
</dbReference>
<dbReference type="Pfam" id="PF07690">
    <property type="entry name" value="MFS_1"/>
    <property type="match status" value="1"/>
</dbReference>
<keyword evidence="5 8" id="KW-1133">Transmembrane helix</keyword>
<feature type="transmembrane region" description="Helical" evidence="8">
    <location>
        <begin position="12"/>
        <end position="40"/>
    </location>
</feature>
<keyword evidence="2" id="KW-0813">Transport</keyword>
<protein>
    <submittedName>
        <fullName evidence="10">MFS transporter</fullName>
    </submittedName>
</protein>
<feature type="transmembrane region" description="Helical" evidence="8">
    <location>
        <begin position="104"/>
        <end position="125"/>
    </location>
</feature>